<dbReference type="InterPro" id="IPR001792">
    <property type="entry name" value="Acylphosphatase-like_dom"/>
</dbReference>
<dbReference type="InterPro" id="IPR011125">
    <property type="entry name" value="Znf_HypF"/>
</dbReference>
<evidence type="ECO:0000259" key="5">
    <source>
        <dbReference type="PROSITE" id="PS51163"/>
    </source>
</evidence>
<organism evidence="6">
    <name type="scientific">Candidatus Kentrum sp. TC</name>
    <dbReference type="NCBI Taxonomy" id="2126339"/>
    <lineage>
        <taxon>Bacteria</taxon>
        <taxon>Pseudomonadati</taxon>
        <taxon>Pseudomonadota</taxon>
        <taxon>Gammaproteobacteria</taxon>
        <taxon>Candidatus Kentrum</taxon>
    </lineage>
</organism>
<dbReference type="PROSITE" id="PS51160">
    <property type="entry name" value="ACYLPHOSPHATASE_3"/>
    <property type="match status" value="1"/>
</dbReference>
<reference evidence="6" key="1">
    <citation type="submission" date="2019-02" db="EMBL/GenBank/DDBJ databases">
        <authorList>
            <person name="Gruber-Vodicka R. H."/>
            <person name="Seah K. B. B."/>
        </authorList>
    </citation>
    <scope>NUCLEOTIDE SEQUENCE</scope>
    <source>
        <strain evidence="6">BECK_BZ123</strain>
    </source>
</reference>
<evidence type="ECO:0000256" key="2">
    <source>
        <dbReference type="PROSITE-ProRule" id="PRU00520"/>
    </source>
</evidence>
<dbReference type="GO" id="GO:0003998">
    <property type="term" value="F:acylphosphatase activity"/>
    <property type="evidence" value="ECO:0007669"/>
    <property type="project" value="UniProtKB-EC"/>
</dbReference>
<dbReference type="GO" id="GO:0051604">
    <property type="term" value="P:protein maturation"/>
    <property type="evidence" value="ECO:0007669"/>
    <property type="project" value="TreeGrafter"/>
</dbReference>
<evidence type="ECO:0000259" key="4">
    <source>
        <dbReference type="PROSITE" id="PS51160"/>
    </source>
</evidence>
<dbReference type="GO" id="GO:0003725">
    <property type="term" value="F:double-stranded RNA binding"/>
    <property type="evidence" value="ECO:0007669"/>
    <property type="project" value="InterPro"/>
</dbReference>
<feature type="compositionally biased region" description="Basic and acidic residues" evidence="3">
    <location>
        <begin position="386"/>
        <end position="398"/>
    </location>
</feature>
<dbReference type="SUPFAM" id="SSF55821">
    <property type="entry name" value="YrdC/RibB"/>
    <property type="match status" value="2"/>
</dbReference>
<feature type="active site" evidence="2">
    <location>
        <position position="84"/>
    </location>
</feature>
<comment type="similarity">
    <text evidence="1">Belongs to the carbamoyltransferase HypF family.</text>
</comment>
<dbReference type="Pfam" id="PF17788">
    <property type="entry name" value="HypF_C"/>
    <property type="match status" value="1"/>
</dbReference>
<keyword evidence="2" id="KW-0378">Hydrolase</keyword>
<dbReference type="InterPro" id="IPR036046">
    <property type="entry name" value="Acylphosphatase-like_dom_sf"/>
</dbReference>
<feature type="domain" description="Acylphosphatase-like" evidence="4">
    <location>
        <begin position="51"/>
        <end position="137"/>
    </location>
</feature>
<dbReference type="InterPro" id="IPR017968">
    <property type="entry name" value="Acylphosphatase_CS"/>
</dbReference>
<name>A0A450Z8H8_9GAMM</name>
<evidence type="ECO:0000256" key="3">
    <source>
        <dbReference type="SAM" id="MobiDB-lite"/>
    </source>
</evidence>
<dbReference type="PANTHER" id="PTHR42959:SF1">
    <property type="entry name" value="CARBAMOYLTRANSFERASE HYPF"/>
    <property type="match status" value="1"/>
</dbReference>
<dbReference type="InterPro" id="IPR041440">
    <property type="entry name" value="HypF_C"/>
</dbReference>
<dbReference type="SUPFAM" id="SSF54975">
    <property type="entry name" value="Acylphosphatase/BLUF domain-like"/>
    <property type="match status" value="1"/>
</dbReference>
<dbReference type="PANTHER" id="PTHR42959">
    <property type="entry name" value="CARBAMOYLTRANSFERASE"/>
    <property type="match status" value="1"/>
</dbReference>
<dbReference type="GO" id="GO:0008270">
    <property type="term" value="F:zinc ion binding"/>
    <property type="evidence" value="ECO:0007669"/>
    <property type="project" value="InterPro"/>
</dbReference>
<sequence>MIASNDHGAFVTLEDGKALLIHNNGAIARESPGTRKTYAGKYGEMKGEIQTNYWVLTGRVQGVGFRPFVYRLAHRLGLAGWVQNQKGRVIILAQGTPKRLSDFEIALLTDSPPLAEPRIQRVGQARFIFRTGFSIRPSQSAQKAEIHVPPDFFTCNACLLELGNPSNRRYRYPFINCTQCGPRYTLIERLPYDRDNTAMADFPLCGPCLGEYENPLDRRFHAEPIACPACGPRLFFYGSIRESLLPSGGDLRDTGKTAEHAEETERALAACIDRLRKGDVIAVKGIGGYHLFCDARSDAAIRRLRARKPRPHKPLAVLFPMTGADGLDAVRSELDLGSVEAARLLSPERPVVLATKIQTRRSRNQILLPSMALEPINPRANPWRNDGSDSNKRADKKTPLPSSRRGSRDPAPWMVKTSVKNKKSMDSSTDTAPNNPQWISSAPEADRRTLVLCAALAPGLGEIGVMLPYSSLHHLLLDDYGAPLVATSANRGGEPVLTDLESVRAFLGDVVQGILDHNRPIVRPADDSVFRRILGKARPIRLGRGIAPVEMELPFSLKQPLLAVGGQMKNTVALAFRDRVVVSPHIGDMDSLRSLRVFEQVAADLQALYGVEAEVIARDAHPGYTTSHWASRWGSEKQLPILKIYHHYAHAGALFGEYPHAHPRLVFTWDGVGYGPDGVLWGGEALLGKPGAWRRIGSLRPFHLPGGERAGREPWRSAAALCWAMGRNWSDCPEKTGLLRAAWERRINAPQTTAIGRLFDAAAALTGICLEASYEGQGPMELEGAAHGDIRFDISPPVCLLPVDKDERGCWRIDWASLVPFLLQDEGDAGYKAAVFRETVARALVTQALCIRSEHDFHEVGLAGGVFQNRLLTERAAELLIENGFRVILPEKIPSNDGGLSFGQVIESGVAVKGP</sequence>
<protein>
    <recommendedName>
        <fullName evidence="2">acylphosphatase</fullName>
        <ecNumber evidence="2">3.6.1.7</ecNumber>
    </recommendedName>
</protein>
<accession>A0A450Z8H8</accession>
<dbReference type="EMBL" id="CAADFS010000090">
    <property type="protein sequence ID" value="VFK50086.1"/>
    <property type="molecule type" value="Genomic_DNA"/>
</dbReference>
<dbReference type="InterPro" id="IPR006070">
    <property type="entry name" value="Sua5-like_dom"/>
</dbReference>
<evidence type="ECO:0000256" key="1">
    <source>
        <dbReference type="ARBA" id="ARBA00008097"/>
    </source>
</evidence>
<dbReference type="PROSITE" id="PS00150">
    <property type="entry name" value="ACYLPHOSPHATASE_1"/>
    <property type="match status" value="1"/>
</dbReference>
<gene>
    <name evidence="6" type="ORF">BECKTC1821D_GA0114238_10903</name>
</gene>
<dbReference type="Pfam" id="PF01300">
    <property type="entry name" value="Sua5_yciO_yrdC"/>
    <property type="match status" value="2"/>
</dbReference>
<dbReference type="Gene3D" id="3.30.420.40">
    <property type="match status" value="1"/>
</dbReference>
<dbReference type="GO" id="GO:0016743">
    <property type="term" value="F:carboxyl- or carbamoyltransferase activity"/>
    <property type="evidence" value="ECO:0007669"/>
    <property type="project" value="TreeGrafter"/>
</dbReference>
<dbReference type="EC" id="3.6.1.7" evidence="2"/>
<dbReference type="Gene3D" id="3.90.870.40">
    <property type="match status" value="1"/>
</dbReference>
<dbReference type="Gene3D" id="3.90.870.50">
    <property type="match status" value="1"/>
</dbReference>
<evidence type="ECO:0000313" key="6">
    <source>
        <dbReference type="EMBL" id="VFK50086.1"/>
    </source>
</evidence>
<dbReference type="InterPro" id="IPR017945">
    <property type="entry name" value="DHBP_synth_RibB-like_a/b_dom"/>
</dbReference>
<dbReference type="Gene3D" id="3.30.420.360">
    <property type="match status" value="1"/>
</dbReference>
<dbReference type="Pfam" id="PF22521">
    <property type="entry name" value="HypF_C_2"/>
    <property type="match status" value="1"/>
</dbReference>
<feature type="compositionally biased region" description="Polar residues" evidence="3">
    <location>
        <begin position="426"/>
        <end position="440"/>
    </location>
</feature>
<comment type="catalytic activity">
    <reaction evidence="2">
        <text>an acyl phosphate + H2O = a carboxylate + phosphate + H(+)</text>
        <dbReference type="Rhea" id="RHEA:14965"/>
        <dbReference type="ChEBI" id="CHEBI:15377"/>
        <dbReference type="ChEBI" id="CHEBI:15378"/>
        <dbReference type="ChEBI" id="CHEBI:29067"/>
        <dbReference type="ChEBI" id="CHEBI:43474"/>
        <dbReference type="ChEBI" id="CHEBI:59918"/>
        <dbReference type="EC" id="3.6.1.7"/>
    </reaction>
</comment>
<dbReference type="InterPro" id="IPR055128">
    <property type="entry name" value="HypF_C_2"/>
</dbReference>
<feature type="active site" evidence="2">
    <location>
        <position position="66"/>
    </location>
</feature>
<dbReference type="Pfam" id="PF07503">
    <property type="entry name" value="zf-HYPF"/>
    <property type="match status" value="2"/>
</dbReference>
<proteinExistence type="inferred from homology"/>
<dbReference type="Pfam" id="PF00708">
    <property type="entry name" value="Acylphosphatase"/>
    <property type="match status" value="1"/>
</dbReference>
<dbReference type="PROSITE" id="PS51163">
    <property type="entry name" value="YRDC"/>
    <property type="match status" value="1"/>
</dbReference>
<feature type="domain" description="YrdC-like" evidence="5">
    <location>
        <begin position="265"/>
        <end position="545"/>
    </location>
</feature>
<dbReference type="AlphaFoldDB" id="A0A450Z8H8"/>
<feature type="region of interest" description="Disordered" evidence="3">
    <location>
        <begin position="377"/>
        <end position="441"/>
    </location>
</feature>
<dbReference type="InterPro" id="IPR051060">
    <property type="entry name" value="Carbamoyltrans_HypF-like"/>
</dbReference>